<dbReference type="InterPro" id="IPR029058">
    <property type="entry name" value="AB_hydrolase_fold"/>
</dbReference>
<evidence type="ECO:0008006" key="3">
    <source>
        <dbReference type="Google" id="ProtNLM"/>
    </source>
</evidence>
<comment type="caution">
    <text evidence="1">The sequence shown here is derived from an EMBL/GenBank/DDBJ whole genome shotgun (WGS) entry which is preliminary data.</text>
</comment>
<dbReference type="RefSeq" id="XP_013958987.1">
    <property type="nucleotide sequence ID" value="XM_014103512.1"/>
</dbReference>
<dbReference type="OrthoDB" id="2418081at2759"/>
<dbReference type="EMBL" id="ABDF02000004">
    <property type="protein sequence ID" value="EHK24786.1"/>
    <property type="molecule type" value="Genomic_DNA"/>
</dbReference>
<evidence type="ECO:0000313" key="2">
    <source>
        <dbReference type="Proteomes" id="UP000007115"/>
    </source>
</evidence>
<dbReference type="HOGENOM" id="CLU_719731_0_0_1"/>
<dbReference type="GO" id="GO:0008474">
    <property type="term" value="F:palmitoyl-(protein) hydrolase activity"/>
    <property type="evidence" value="ECO:0007669"/>
    <property type="project" value="TreeGrafter"/>
</dbReference>
<dbReference type="PANTHER" id="PTHR10655">
    <property type="entry name" value="LYSOPHOSPHOLIPASE-RELATED"/>
    <property type="match status" value="1"/>
</dbReference>
<proteinExistence type="predicted"/>
<dbReference type="GO" id="GO:0052689">
    <property type="term" value="F:carboxylic ester hydrolase activity"/>
    <property type="evidence" value="ECO:0007669"/>
    <property type="project" value="TreeGrafter"/>
</dbReference>
<organism evidence="1 2">
    <name type="scientific">Hypocrea virens (strain Gv29-8 / FGSC 10586)</name>
    <name type="common">Gliocladium virens</name>
    <name type="synonym">Trichoderma virens</name>
    <dbReference type="NCBI Taxonomy" id="413071"/>
    <lineage>
        <taxon>Eukaryota</taxon>
        <taxon>Fungi</taxon>
        <taxon>Dikarya</taxon>
        <taxon>Ascomycota</taxon>
        <taxon>Pezizomycotina</taxon>
        <taxon>Sordariomycetes</taxon>
        <taxon>Hypocreomycetidae</taxon>
        <taxon>Hypocreales</taxon>
        <taxon>Hypocreaceae</taxon>
        <taxon>Trichoderma</taxon>
    </lineage>
</organism>
<keyword evidence="2" id="KW-1185">Reference proteome</keyword>
<dbReference type="Gene3D" id="3.40.50.1820">
    <property type="entry name" value="alpha/beta hydrolase"/>
    <property type="match status" value="1"/>
</dbReference>
<dbReference type="PANTHER" id="PTHR10655:SF63">
    <property type="entry name" value="PHOSPHOLIPASE_CARBOXYLESTERASE_THIOESTERASE DOMAIN-CONTAINING PROTEIN"/>
    <property type="match status" value="1"/>
</dbReference>
<protein>
    <recommendedName>
        <fullName evidence="3">Peptidase S9 prolyl oligopeptidase catalytic domain-containing protein</fullName>
    </recommendedName>
</protein>
<reference evidence="1 2" key="1">
    <citation type="journal article" date="2011" name="Genome Biol.">
        <title>Comparative genome sequence analysis underscores mycoparasitism as the ancestral life style of Trichoderma.</title>
        <authorList>
            <person name="Kubicek C.P."/>
            <person name="Herrera-Estrella A."/>
            <person name="Seidl-Seiboth V."/>
            <person name="Martinez D.A."/>
            <person name="Druzhinina I.S."/>
            <person name="Thon M."/>
            <person name="Zeilinger S."/>
            <person name="Casas-Flores S."/>
            <person name="Horwitz B.A."/>
            <person name="Mukherjee P.K."/>
            <person name="Mukherjee M."/>
            <person name="Kredics L."/>
            <person name="Alcaraz L.D."/>
            <person name="Aerts A."/>
            <person name="Antal Z."/>
            <person name="Atanasova L."/>
            <person name="Cervantes-Badillo M.G."/>
            <person name="Challacombe J."/>
            <person name="Chertkov O."/>
            <person name="McCluskey K."/>
            <person name="Coulpier F."/>
            <person name="Deshpande N."/>
            <person name="von Doehren H."/>
            <person name="Ebbole D.J."/>
            <person name="Esquivel-Naranjo E.U."/>
            <person name="Fekete E."/>
            <person name="Flipphi M."/>
            <person name="Glaser F."/>
            <person name="Gomez-Rodriguez E.Y."/>
            <person name="Gruber S."/>
            <person name="Han C."/>
            <person name="Henrissat B."/>
            <person name="Hermosa R."/>
            <person name="Hernandez-Onate M."/>
            <person name="Karaffa L."/>
            <person name="Kosti I."/>
            <person name="Le Crom S."/>
            <person name="Lindquist E."/>
            <person name="Lucas S."/>
            <person name="Luebeck M."/>
            <person name="Luebeck P.S."/>
            <person name="Margeot A."/>
            <person name="Metz B."/>
            <person name="Misra M."/>
            <person name="Nevalainen H."/>
            <person name="Omann M."/>
            <person name="Packer N."/>
            <person name="Perrone G."/>
            <person name="Uresti-Rivera E.E."/>
            <person name="Salamov A."/>
            <person name="Schmoll M."/>
            <person name="Seiboth B."/>
            <person name="Shapiro H."/>
            <person name="Sukno S."/>
            <person name="Tamayo-Ramos J.A."/>
            <person name="Tisch D."/>
            <person name="Wiest A."/>
            <person name="Wilkinson H.H."/>
            <person name="Zhang M."/>
            <person name="Coutinho P.M."/>
            <person name="Kenerley C.M."/>
            <person name="Monte E."/>
            <person name="Baker S.E."/>
            <person name="Grigoriev I.V."/>
        </authorList>
    </citation>
    <scope>NUCLEOTIDE SEQUENCE [LARGE SCALE GENOMIC DNA]</scope>
    <source>
        <strain evidence="2">Gv29-8 / FGSC 10586</strain>
    </source>
</reference>
<dbReference type="OMA" id="NDQTHEA"/>
<name>G9MKN9_HYPVG</name>
<evidence type="ECO:0000313" key="1">
    <source>
        <dbReference type="EMBL" id="EHK24786.1"/>
    </source>
</evidence>
<dbReference type="Proteomes" id="UP000007115">
    <property type="component" value="Unassembled WGS sequence"/>
</dbReference>
<dbReference type="InParanoid" id="G9MKN9"/>
<gene>
    <name evidence="1" type="ORF">TRIVIDRAFT_220226</name>
</gene>
<dbReference type="GeneID" id="25791473"/>
<dbReference type="AlphaFoldDB" id="G9MKN9"/>
<dbReference type="InterPro" id="IPR050565">
    <property type="entry name" value="LYPA1-2/EST-like"/>
</dbReference>
<dbReference type="eggNOG" id="ENOG502T6FM">
    <property type="taxonomic scope" value="Eukaryota"/>
</dbReference>
<accession>G9MKN9</accession>
<dbReference type="VEuPathDB" id="FungiDB:TRIVIDRAFT_220226"/>
<sequence length="334" mass="37747">MPVREIPEYATASFIFLPDMKSSGKILLSEIEQENKPHRLNNILKDVRCIFYDAPYRDPPATADGMSRRPADDPCAGNYWYTSDDPIGADETATAIQWMQLSYDIKWLEEMVRLEARFVGRENVFIVGFGTGFGIAAATVFQMEERIGGLLGVHPVMPFHVDLKYIALDGQTKAVVNAWSEMEKKRKEEGGQGEEEMEEDFSDVDGAGSEASARTLCVNDGNDQTHEARLGRLMGLLRYLVDKGEVPTFKRVCDRSDASTPVILLHGMDDKQVHFSYAKDTVQTFWNLGYKAKLDIMEDEGHKLSRMMLRELFTHFVKLGLGNEATRSQIQHHL</sequence>
<dbReference type="STRING" id="413071.G9MKN9"/>
<dbReference type="GO" id="GO:0005737">
    <property type="term" value="C:cytoplasm"/>
    <property type="evidence" value="ECO:0007669"/>
    <property type="project" value="TreeGrafter"/>
</dbReference>
<dbReference type="SUPFAM" id="SSF53474">
    <property type="entry name" value="alpha/beta-Hydrolases"/>
    <property type="match status" value="1"/>
</dbReference>